<sequence>MSKADGVTSSLNKLKISERTSKKATADSWEDEGSDNEVSTPVDKIAPDMLRTPGPPPPTPASPSWHAHSTTKAPQGLDGAFDSPPGSAPNSRPGSSWNTPVGDRRPEKSTAVASRLIAAGIGQRAPKRTKEEREYDRAMKAQEIKKREEAKQKEIQKEQEAEQAKRAIWDD</sequence>
<feature type="region of interest" description="Disordered" evidence="1">
    <location>
        <begin position="1"/>
        <end position="171"/>
    </location>
</feature>
<feature type="compositionally biased region" description="Basic and acidic residues" evidence="1">
    <location>
        <begin position="15"/>
        <end position="25"/>
    </location>
</feature>
<dbReference type="EMBL" id="MU003780">
    <property type="protein sequence ID" value="KAF2722786.1"/>
    <property type="molecule type" value="Genomic_DNA"/>
</dbReference>
<dbReference type="OrthoDB" id="5418203at2759"/>
<protein>
    <submittedName>
        <fullName evidence="2">Uncharacterized protein</fullName>
    </submittedName>
</protein>
<evidence type="ECO:0000313" key="3">
    <source>
        <dbReference type="Proteomes" id="UP000799441"/>
    </source>
</evidence>
<keyword evidence="3" id="KW-1185">Reference proteome</keyword>
<comment type="caution">
    <text evidence="2">The sequence shown here is derived from an EMBL/GenBank/DDBJ whole genome shotgun (WGS) entry which is preliminary data.</text>
</comment>
<accession>A0A9P4QDA3</accession>
<evidence type="ECO:0000256" key="1">
    <source>
        <dbReference type="SAM" id="MobiDB-lite"/>
    </source>
</evidence>
<organism evidence="2 3">
    <name type="scientific">Polychaeton citri CBS 116435</name>
    <dbReference type="NCBI Taxonomy" id="1314669"/>
    <lineage>
        <taxon>Eukaryota</taxon>
        <taxon>Fungi</taxon>
        <taxon>Dikarya</taxon>
        <taxon>Ascomycota</taxon>
        <taxon>Pezizomycotina</taxon>
        <taxon>Dothideomycetes</taxon>
        <taxon>Dothideomycetidae</taxon>
        <taxon>Capnodiales</taxon>
        <taxon>Capnodiaceae</taxon>
        <taxon>Polychaeton</taxon>
    </lineage>
</organism>
<dbReference type="Proteomes" id="UP000799441">
    <property type="component" value="Unassembled WGS sequence"/>
</dbReference>
<name>A0A9P4QDA3_9PEZI</name>
<feature type="compositionally biased region" description="Basic and acidic residues" evidence="1">
    <location>
        <begin position="128"/>
        <end position="171"/>
    </location>
</feature>
<gene>
    <name evidence="2" type="ORF">K431DRAFT_283606</name>
</gene>
<proteinExistence type="predicted"/>
<dbReference type="AlphaFoldDB" id="A0A9P4QDA3"/>
<feature type="compositionally biased region" description="Polar residues" evidence="1">
    <location>
        <begin position="88"/>
        <end position="99"/>
    </location>
</feature>
<reference evidence="2" key="1">
    <citation type="journal article" date="2020" name="Stud. Mycol.">
        <title>101 Dothideomycetes genomes: a test case for predicting lifestyles and emergence of pathogens.</title>
        <authorList>
            <person name="Haridas S."/>
            <person name="Albert R."/>
            <person name="Binder M."/>
            <person name="Bloem J."/>
            <person name="Labutti K."/>
            <person name="Salamov A."/>
            <person name="Andreopoulos B."/>
            <person name="Baker S."/>
            <person name="Barry K."/>
            <person name="Bills G."/>
            <person name="Bluhm B."/>
            <person name="Cannon C."/>
            <person name="Castanera R."/>
            <person name="Culley D."/>
            <person name="Daum C."/>
            <person name="Ezra D."/>
            <person name="Gonzalez J."/>
            <person name="Henrissat B."/>
            <person name="Kuo A."/>
            <person name="Liang C."/>
            <person name="Lipzen A."/>
            <person name="Lutzoni F."/>
            <person name="Magnuson J."/>
            <person name="Mondo S."/>
            <person name="Nolan M."/>
            <person name="Ohm R."/>
            <person name="Pangilinan J."/>
            <person name="Park H.-J."/>
            <person name="Ramirez L."/>
            <person name="Alfaro M."/>
            <person name="Sun H."/>
            <person name="Tritt A."/>
            <person name="Yoshinaga Y."/>
            <person name="Zwiers L.-H."/>
            <person name="Turgeon B."/>
            <person name="Goodwin S."/>
            <person name="Spatafora J."/>
            <person name="Crous P."/>
            <person name="Grigoriev I."/>
        </authorList>
    </citation>
    <scope>NUCLEOTIDE SEQUENCE</scope>
    <source>
        <strain evidence="2">CBS 116435</strain>
    </source>
</reference>
<evidence type="ECO:0000313" key="2">
    <source>
        <dbReference type="EMBL" id="KAF2722786.1"/>
    </source>
</evidence>